<dbReference type="Gene3D" id="3.40.50.360">
    <property type="match status" value="1"/>
</dbReference>
<evidence type="ECO:0000313" key="2">
    <source>
        <dbReference type="EMBL" id="PVE48637.1"/>
    </source>
</evidence>
<dbReference type="PANTHER" id="PTHR30543:SF21">
    <property type="entry name" value="NAD(P)H-DEPENDENT FMN REDUCTASE LOT6"/>
    <property type="match status" value="1"/>
</dbReference>
<dbReference type="Pfam" id="PF03358">
    <property type="entry name" value="FMN_red"/>
    <property type="match status" value="1"/>
</dbReference>
<proteinExistence type="predicted"/>
<comment type="caution">
    <text evidence="2">The sequence shown here is derived from an EMBL/GenBank/DDBJ whole genome shotgun (WGS) entry which is preliminary data.</text>
</comment>
<feature type="domain" description="NADPH-dependent FMN reductase-like" evidence="1">
    <location>
        <begin position="5"/>
        <end position="146"/>
    </location>
</feature>
<sequence>MTQKPRIAVIIGTTRDSRFGHVPAQWIFDKAQERGDWDVELVDLKDFDLPLFNEMASNAWMPSSDQRAVAWQKKVASFDGYIFVTAEYNRSIPASLKNALDQSYVDWNHKAFGIVSYGSVGGTRAAEHLRTIGIELQMAAVRAGVHIGGGDFFSVHPLGGNPQPMSAIEGSVGPSAKAMLDDLDWWTRATMAARG</sequence>
<dbReference type="InterPro" id="IPR050712">
    <property type="entry name" value="NAD(P)H-dep_reductase"/>
</dbReference>
<evidence type="ECO:0000313" key="3">
    <source>
        <dbReference type="Proteomes" id="UP000244810"/>
    </source>
</evidence>
<protein>
    <submittedName>
        <fullName evidence="2">FMN reductase</fullName>
    </submittedName>
</protein>
<dbReference type="InterPro" id="IPR029039">
    <property type="entry name" value="Flavoprotein-like_sf"/>
</dbReference>
<dbReference type="Proteomes" id="UP000244810">
    <property type="component" value="Unassembled WGS sequence"/>
</dbReference>
<dbReference type="AlphaFoldDB" id="A0A2T7UV83"/>
<dbReference type="GO" id="GO:0005829">
    <property type="term" value="C:cytosol"/>
    <property type="evidence" value="ECO:0007669"/>
    <property type="project" value="TreeGrafter"/>
</dbReference>
<dbReference type="GO" id="GO:0010181">
    <property type="term" value="F:FMN binding"/>
    <property type="evidence" value="ECO:0007669"/>
    <property type="project" value="TreeGrafter"/>
</dbReference>
<dbReference type="GO" id="GO:0016491">
    <property type="term" value="F:oxidoreductase activity"/>
    <property type="evidence" value="ECO:0007669"/>
    <property type="project" value="InterPro"/>
</dbReference>
<dbReference type="InterPro" id="IPR005025">
    <property type="entry name" value="FMN_Rdtase-like_dom"/>
</dbReference>
<dbReference type="SUPFAM" id="SSF52218">
    <property type="entry name" value="Flavoproteins"/>
    <property type="match status" value="1"/>
</dbReference>
<dbReference type="OrthoDB" id="9812295at2"/>
<keyword evidence="3" id="KW-1185">Reference proteome</keyword>
<accession>A0A2T7UV83</accession>
<dbReference type="RefSeq" id="WP_107750475.1">
    <property type="nucleotide sequence ID" value="NZ_QBKF01000002.1"/>
</dbReference>
<evidence type="ECO:0000259" key="1">
    <source>
        <dbReference type="Pfam" id="PF03358"/>
    </source>
</evidence>
<name>A0A2T7UV83_9RHOB</name>
<dbReference type="PANTHER" id="PTHR30543">
    <property type="entry name" value="CHROMATE REDUCTASE"/>
    <property type="match status" value="1"/>
</dbReference>
<reference evidence="2 3" key="1">
    <citation type="journal article" date="2011" name="Syst. Appl. Microbiol.">
        <title>Defluviimonas denitrificans gen. nov., sp. nov., and Pararhodobacter aggregans gen. nov., sp. nov., non-phototrophic Rhodobacteraceae from the biofilter of a marine aquaculture.</title>
        <authorList>
            <person name="Foesel B.U."/>
            <person name="Drake H.L."/>
            <person name="Schramm A."/>
        </authorList>
    </citation>
    <scope>NUCLEOTIDE SEQUENCE [LARGE SCALE GENOMIC DNA]</scope>
    <source>
        <strain evidence="2 3">D1-19</strain>
    </source>
</reference>
<organism evidence="2 3">
    <name type="scientific">Pararhodobacter aggregans</name>
    <dbReference type="NCBI Taxonomy" id="404875"/>
    <lineage>
        <taxon>Bacteria</taxon>
        <taxon>Pseudomonadati</taxon>
        <taxon>Pseudomonadota</taxon>
        <taxon>Alphaproteobacteria</taxon>
        <taxon>Rhodobacterales</taxon>
        <taxon>Paracoccaceae</taxon>
        <taxon>Pararhodobacter</taxon>
    </lineage>
</organism>
<gene>
    <name evidence="2" type="ORF">DDE23_06175</name>
</gene>
<dbReference type="EMBL" id="QDDR01000002">
    <property type="protein sequence ID" value="PVE48637.1"/>
    <property type="molecule type" value="Genomic_DNA"/>
</dbReference>